<dbReference type="Gene3D" id="1.10.260.40">
    <property type="entry name" value="lambda repressor-like DNA-binding domains"/>
    <property type="match status" value="1"/>
</dbReference>
<accession>A0A173RZY4</accession>
<dbReference type="InterPro" id="IPR001387">
    <property type="entry name" value="Cro/C1-type_HTH"/>
</dbReference>
<reference evidence="2 3" key="1">
    <citation type="submission" date="2015-09" db="EMBL/GenBank/DDBJ databases">
        <authorList>
            <consortium name="Pathogen Informatics"/>
        </authorList>
    </citation>
    <scope>NUCLEOTIDE SEQUENCE [LARGE SCALE GENOMIC DNA]</scope>
    <source>
        <strain evidence="2 3">2789STDY5834966</strain>
    </source>
</reference>
<sequence>MIHAYSESYLYDAKQNLAECFDYAISNCRFNADIFSKLFVQSGYADKFERGNPAIVSGISGIELAQKIIMYAYTNYKFPKKIFSEERSEVYWAGWALAEYQWATCRRFKDIFSRIPLSEIVTMYSVYHEMDIGHFIEDMNKKYMSVTQEIHLKTIRENRGISQVELAALSGVKLRSIQMYEQKVNDIDKAQARTLYKLSRVLGCSIEDLLENPEL</sequence>
<organism evidence="2 3">
    <name type="scientific">Anaerobutyricum hallii</name>
    <dbReference type="NCBI Taxonomy" id="39488"/>
    <lineage>
        <taxon>Bacteria</taxon>
        <taxon>Bacillati</taxon>
        <taxon>Bacillota</taxon>
        <taxon>Clostridia</taxon>
        <taxon>Lachnospirales</taxon>
        <taxon>Lachnospiraceae</taxon>
        <taxon>Anaerobutyricum</taxon>
    </lineage>
</organism>
<gene>
    <name evidence="2" type="ORF">ERS852578_00553</name>
</gene>
<dbReference type="PROSITE" id="PS50943">
    <property type="entry name" value="HTH_CROC1"/>
    <property type="match status" value="1"/>
</dbReference>
<feature type="domain" description="HTH cro/C1-type" evidence="1">
    <location>
        <begin position="152"/>
        <end position="209"/>
    </location>
</feature>
<dbReference type="Proteomes" id="UP000095390">
    <property type="component" value="Unassembled WGS sequence"/>
</dbReference>
<protein>
    <submittedName>
        <fullName evidence="2">Predicted transcriptional regulator</fullName>
    </submittedName>
</protein>
<dbReference type="CDD" id="cd00093">
    <property type="entry name" value="HTH_XRE"/>
    <property type="match status" value="1"/>
</dbReference>
<dbReference type="RefSeq" id="WP_055182346.1">
    <property type="nucleotide sequence ID" value="NZ_CBCTWI010000013.1"/>
</dbReference>
<dbReference type="SMART" id="SM00530">
    <property type="entry name" value="HTH_XRE"/>
    <property type="match status" value="1"/>
</dbReference>
<dbReference type="EMBL" id="CYYC01000004">
    <property type="protein sequence ID" value="CUM83461.1"/>
    <property type="molecule type" value="Genomic_DNA"/>
</dbReference>
<dbReference type="SUPFAM" id="SSF47413">
    <property type="entry name" value="lambda repressor-like DNA-binding domains"/>
    <property type="match status" value="1"/>
</dbReference>
<dbReference type="AlphaFoldDB" id="A0A173RZY4"/>
<evidence type="ECO:0000313" key="3">
    <source>
        <dbReference type="Proteomes" id="UP000095390"/>
    </source>
</evidence>
<proteinExistence type="predicted"/>
<evidence type="ECO:0000259" key="1">
    <source>
        <dbReference type="PROSITE" id="PS50943"/>
    </source>
</evidence>
<dbReference type="Pfam" id="PF01381">
    <property type="entry name" value="HTH_3"/>
    <property type="match status" value="1"/>
</dbReference>
<dbReference type="InterPro" id="IPR010982">
    <property type="entry name" value="Lambda_DNA-bd_dom_sf"/>
</dbReference>
<name>A0A173RZY4_9FIRM</name>
<dbReference type="OrthoDB" id="1664989at2"/>
<dbReference type="GO" id="GO:0003677">
    <property type="term" value="F:DNA binding"/>
    <property type="evidence" value="ECO:0007669"/>
    <property type="project" value="InterPro"/>
</dbReference>
<evidence type="ECO:0000313" key="2">
    <source>
        <dbReference type="EMBL" id="CUM83461.1"/>
    </source>
</evidence>